<feature type="domain" description="Ig-like" evidence="2">
    <location>
        <begin position="505"/>
        <end position="583"/>
    </location>
</feature>
<dbReference type="AlphaFoldDB" id="A0ABD0KPL4"/>
<comment type="caution">
    <text evidence="3">The sequence shown here is derived from an EMBL/GenBank/DDBJ whole genome shotgun (WGS) entry which is preliminary data.</text>
</comment>
<keyword evidence="4" id="KW-1185">Reference proteome</keyword>
<evidence type="ECO:0000313" key="3">
    <source>
        <dbReference type="EMBL" id="KAK7488856.1"/>
    </source>
</evidence>
<accession>A0ABD0KPL4</accession>
<dbReference type="Proteomes" id="UP001519460">
    <property type="component" value="Unassembled WGS sequence"/>
</dbReference>
<dbReference type="EMBL" id="JACVVK020000145">
    <property type="protein sequence ID" value="KAK7488856.1"/>
    <property type="molecule type" value="Genomic_DNA"/>
</dbReference>
<name>A0ABD0KPL4_9CAEN</name>
<protein>
    <recommendedName>
        <fullName evidence="2">Ig-like domain-containing protein</fullName>
    </recommendedName>
</protein>
<feature type="signal peptide" evidence="1">
    <location>
        <begin position="1"/>
        <end position="17"/>
    </location>
</feature>
<organism evidence="3 4">
    <name type="scientific">Batillaria attramentaria</name>
    <dbReference type="NCBI Taxonomy" id="370345"/>
    <lineage>
        <taxon>Eukaryota</taxon>
        <taxon>Metazoa</taxon>
        <taxon>Spiralia</taxon>
        <taxon>Lophotrochozoa</taxon>
        <taxon>Mollusca</taxon>
        <taxon>Gastropoda</taxon>
        <taxon>Caenogastropoda</taxon>
        <taxon>Sorbeoconcha</taxon>
        <taxon>Cerithioidea</taxon>
        <taxon>Batillariidae</taxon>
        <taxon>Batillaria</taxon>
    </lineage>
</organism>
<proteinExistence type="predicted"/>
<evidence type="ECO:0000259" key="2">
    <source>
        <dbReference type="PROSITE" id="PS50835"/>
    </source>
</evidence>
<sequence>MRLVLLVILAALPYTLSFTTTASTTPSTSSYSYTADTEYSGSSLKIGYVEALVTAVEADTKELLNDLSAATTLCDVAMERLAGILDQKLAAISLKDKQQHELISFLLEQIKSLQHRLDVALATAASVNQRAQDTATQLTTSVSVDLSDVSSVNTQQGQMMMDLTDKVAEHKDYVIMRINGSVDYVEAKLYEVKDEIYGVHADVQDRKCEYGFFGAHIEHGIGDAHVQFKTVFDVTPNVSISMVGFTSHLDQHSYPKHGHHGDYLALDKLVDSHDVDESGFSASVLDVSSGNVQLKTVYCSWMACQNLDRMVDVSPPTTTNPPTTTSLPLTTMFDTDPSQVRYCAVIYCQVVHQFRATRIGKFLILGFEGREGKQEVLAMTGFHVLLSSLFIAFARSGAVTITPKEHPLEVPEGGYLQLVCTGSPDSDLSWHRVRGYWSPSFGPSLESNGSVDITRTVSDNGSNVITLTDTNVARAGFFSRWYTYVCKDQAQANEVDAVEVVVRDPVTIMPNHFEYDSMTVPVGASFQLYCMAGPNSALAWFKFGRRLESSGHLTVTRSMKNGNILLVLNETNVEEGNAGWYRCVDEAGQKEAHFFIRVQGVEPPVCRIGQTQPCSRQTSLLAQVDTAGDLTSVCSSLLEVLRCNALENPGCFYYALLSGRQYFRPPYNCAISQQQALALQSLIE</sequence>
<dbReference type="InterPro" id="IPR036179">
    <property type="entry name" value="Ig-like_dom_sf"/>
</dbReference>
<dbReference type="InterPro" id="IPR007110">
    <property type="entry name" value="Ig-like_dom"/>
</dbReference>
<keyword evidence="1" id="KW-0732">Signal</keyword>
<feature type="chain" id="PRO_5044803726" description="Ig-like domain-containing protein" evidence="1">
    <location>
        <begin position="18"/>
        <end position="684"/>
    </location>
</feature>
<evidence type="ECO:0000313" key="4">
    <source>
        <dbReference type="Proteomes" id="UP001519460"/>
    </source>
</evidence>
<dbReference type="PROSITE" id="PS50835">
    <property type="entry name" value="IG_LIKE"/>
    <property type="match status" value="1"/>
</dbReference>
<evidence type="ECO:0000256" key="1">
    <source>
        <dbReference type="SAM" id="SignalP"/>
    </source>
</evidence>
<dbReference type="Gene3D" id="2.60.40.10">
    <property type="entry name" value="Immunoglobulins"/>
    <property type="match status" value="1"/>
</dbReference>
<gene>
    <name evidence="3" type="ORF">BaRGS_00019813</name>
</gene>
<dbReference type="InterPro" id="IPR013783">
    <property type="entry name" value="Ig-like_fold"/>
</dbReference>
<reference evidence="3 4" key="1">
    <citation type="journal article" date="2023" name="Sci. Data">
        <title>Genome assembly of the Korean intertidal mud-creeper Batillaria attramentaria.</title>
        <authorList>
            <person name="Patra A.K."/>
            <person name="Ho P.T."/>
            <person name="Jun S."/>
            <person name="Lee S.J."/>
            <person name="Kim Y."/>
            <person name="Won Y.J."/>
        </authorList>
    </citation>
    <scope>NUCLEOTIDE SEQUENCE [LARGE SCALE GENOMIC DNA]</scope>
    <source>
        <strain evidence="3">Wonlab-2016</strain>
    </source>
</reference>
<dbReference type="SUPFAM" id="SSF48726">
    <property type="entry name" value="Immunoglobulin"/>
    <property type="match status" value="1"/>
</dbReference>